<feature type="transmembrane region" description="Helical" evidence="5">
    <location>
        <begin position="154"/>
        <end position="177"/>
    </location>
</feature>
<dbReference type="InterPro" id="IPR006694">
    <property type="entry name" value="Fatty_acid_hydroxylase"/>
</dbReference>
<evidence type="ECO:0000259" key="6">
    <source>
        <dbReference type="Pfam" id="PF04116"/>
    </source>
</evidence>
<protein>
    <recommendedName>
        <fullName evidence="6">Fatty acid hydroxylase domain-containing protein</fullName>
    </recommendedName>
</protein>
<dbReference type="Pfam" id="PF04116">
    <property type="entry name" value="FA_hydroxylase"/>
    <property type="match status" value="1"/>
</dbReference>
<evidence type="ECO:0000313" key="7">
    <source>
        <dbReference type="EMBL" id="ORY40481.1"/>
    </source>
</evidence>
<evidence type="ECO:0000256" key="1">
    <source>
        <dbReference type="ARBA" id="ARBA00004370"/>
    </source>
</evidence>
<comment type="caution">
    <text evidence="7">The sequence shown here is derived from an EMBL/GenBank/DDBJ whole genome shotgun (WGS) entry which is preliminary data.</text>
</comment>
<feature type="domain" description="Fatty acid hydroxylase" evidence="6">
    <location>
        <begin position="96"/>
        <end position="220"/>
    </location>
</feature>
<evidence type="ECO:0000256" key="4">
    <source>
        <dbReference type="ARBA" id="ARBA00023136"/>
    </source>
</evidence>
<accession>A0A1Y2C0E2</accession>
<reference evidence="7 8" key="1">
    <citation type="submission" date="2016-07" db="EMBL/GenBank/DDBJ databases">
        <title>Pervasive Adenine N6-methylation of Active Genes in Fungi.</title>
        <authorList>
            <consortium name="DOE Joint Genome Institute"/>
            <person name="Mondo S.J."/>
            <person name="Dannebaum R.O."/>
            <person name="Kuo R.C."/>
            <person name="Labutti K."/>
            <person name="Haridas S."/>
            <person name="Kuo A."/>
            <person name="Salamov A."/>
            <person name="Ahrendt S.R."/>
            <person name="Lipzen A."/>
            <person name="Sullivan W."/>
            <person name="Andreopoulos W.B."/>
            <person name="Clum A."/>
            <person name="Lindquist E."/>
            <person name="Daum C."/>
            <person name="Ramamoorthy G.K."/>
            <person name="Gryganskyi A."/>
            <person name="Culley D."/>
            <person name="Magnuson J.K."/>
            <person name="James T.Y."/>
            <person name="O'Malley M.A."/>
            <person name="Stajich J.E."/>
            <person name="Spatafora J.W."/>
            <person name="Visel A."/>
            <person name="Grigoriev I.V."/>
        </authorList>
    </citation>
    <scope>NUCLEOTIDE SEQUENCE [LARGE SCALE GENOMIC DNA]</scope>
    <source>
        <strain evidence="7 8">JEL800</strain>
    </source>
</reference>
<dbReference type="EMBL" id="MCGO01000035">
    <property type="protein sequence ID" value="ORY40481.1"/>
    <property type="molecule type" value="Genomic_DNA"/>
</dbReference>
<name>A0A1Y2C0E2_9FUNG</name>
<evidence type="ECO:0000256" key="2">
    <source>
        <dbReference type="ARBA" id="ARBA00022692"/>
    </source>
</evidence>
<sequence>MINPAALLICSCLWVSYFATGFAFAFHDVNGALQAYDLRKNKPRRTWAHYLANMPKQLSNLFVLFPVCMHILVEARADTITKPFRDIGVQDAINLVIGYVIQQSWLFGVHYALHTPFLYKRIHKYHHVPLAYVHSLSAWTDAYFEYIVMELGSYVAMILLAPMHYSILAVYFVYLGFSSSVEHSGFYINATLDSRYHWKHHVLPNCNFAEWDVLDWMFGTLKM</sequence>
<proteinExistence type="predicted"/>
<keyword evidence="3 5" id="KW-1133">Transmembrane helix</keyword>
<evidence type="ECO:0000313" key="8">
    <source>
        <dbReference type="Proteomes" id="UP000193642"/>
    </source>
</evidence>
<keyword evidence="4 5" id="KW-0472">Membrane</keyword>
<dbReference type="InterPro" id="IPR050307">
    <property type="entry name" value="Sterol_Desaturase_Related"/>
</dbReference>
<gene>
    <name evidence="7" type="ORF">BCR33DRAFT_719457</name>
</gene>
<keyword evidence="8" id="KW-1185">Reference proteome</keyword>
<dbReference type="GO" id="GO:0016491">
    <property type="term" value="F:oxidoreductase activity"/>
    <property type="evidence" value="ECO:0007669"/>
    <property type="project" value="InterPro"/>
</dbReference>
<dbReference type="GO" id="GO:0016020">
    <property type="term" value="C:membrane"/>
    <property type="evidence" value="ECO:0007669"/>
    <property type="project" value="UniProtKB-SubCell"/>
</dbReference>
<organism evidence="7 8">
    <name type="scientific">Rhizoclosmatium globosum</name>
    <dbReference type="NCBI Taxonomy" id="329046"/>
    <lineage>
        <taxon>Eukaryota</taxon>
        <taxon>Fungi</taxon>
        <taxon>Fungi incertae sedis</taxon>
        <taxon>Chytridiomycota</taxon>
        <taxon>Chytridiomycota incertae sedis</taxon>
        <taxon>Chytridiomycetes</taxon>
        <taxon>Chytridiales</taxon>
        <taxon>Chytriomycetaceae</taxon>
        <taxon>Rhizoclosmatium</taxon>
    </lineage>
</organism>
<dbReference type="Proteomes" id="UP000193642">
    <property type="component" value="Unassembled WGS sequence"/>
</dbReference>
<dbReference type="PANTHER" id="PTHR11863">
    <property type="entry name" value="STEROL DESATURASE"/>
    <property type="match status" value="1"/>
</dbReference>
<evidence type="ECO:0000256" key="5">
    <source>
        <dbReference type="SAM" id="Phobius"/>
    </source>
</evidence>
<dbReference type="GO" id="GO:0008610">
    <property type="term" value="P:lipid biosynthetic process"/>
    <property type="evidence" value="ECO:0007669"/>
    <property type="project" value="InterPro"/>
</dbReference>
<dbReference type="AlphaFoldDB" id="A0A1Y2C0E2"/>
<dbReference type="OrthoDB" id="408954at2759"/>
<dbReference type="GO" id="GO:0005506">
    <property type="term" value="F:iron ion binding"/>
    <property type="evidence" value="ECO:0007669"/>
    <property type="project" value="InterPro"/>
</dbReference>
<evidence type="ECO:0000256" key="3">
    <source>
        <dbReference type="ARBA" id="ARBA00022989"/>
    </source>
</evidence>
<comment type="subcellular location">
    <subcellularLocation>
        <location evidence="1">Membrane</location>
    </subcellularLocation>
</comment>
<keyword evidence="2 5" id="KW-0812">Transmembrane</keyword>